<proteinExistence type="predicted"/>
<organism evidence="1 2">
    <name type="scientific">Plectus sambesii</name>
    <dbReference type="NCBI Taxonomy" id="2011161"/>
    <lineage>
        <taxon>Eukaryota</taxon>
        <taxon>Metazoa</taxon>
        <taxon>Ecdysozoa</taxon>
        <taxon>Nematoda</taxon>
        <taxon>Chromadorea</taxon>
        <taxon>Plectida</taxon>
        <taxon>Plectina</taxon>
        <taxon>Plectoidea</taxon>
        <taxon>Plectidae</taxon>
        <taxon>Plectus</taxon>
    </lineage>
</organism>
<reference evidence="2" key="1">
    <citation type="submission" date="2022-11" db="UniProtKB">
        <authorList>
            <consortium name="WormBaseParasite"/>
        </authorList>
    </citation>
    <scope>IDENTIFICATION</scope>
</reference>
<evidence type="ECO:0000313" key="1">
    <source>
        <dbReference type="Proteomes" id="UP000887566"/>
    </source>
</evidence>
<sequence>MNNTVNEKKDCRKRWTIPIYRPRAVFLTSQRTTVMCGGQWAANQRRPTAQAAIHNRRRTEAAARGSQSAAHLCTPCRAELTADDTHFPEARRAVRIGLNEKHSTCTRVAFLPSAPLFCSSSSDKHRPCL</sequence>
<dbReference type="Proteomes" id="UP000887566">
    <property type="component" value="Unplaced"/>
</dbReference>
<keyword evidence="1" id="KW-1185">Reference proteome</keyword>
<dbReference type="AlphaFoldDB" id="A0A914VCW6"/>
<name>A0A914VCW6_9BILA</name>
<evidence type="ECO:0000313" key="2">
    <source>
        <dbReference type="WBParaSite" id="PSAMB.scaffold17913size1034.g37441.t1"/>
    </source>
</evidence>
<dbReference type="WBParaSite" id="PSAMB.scaffold17913size1034.g37441.t1">
    <property type="protein sequence ID" value="PSAMB.scaffold17913size1034.g37441.t1"/>
    <property type="gene ID" value="PSAMB.scaffold17913size1034.g37441"/>
</dbReference>
<protein>
    <submittedName>
        <fullName evidence="2">Uncharacterized protein</fullName>
    </submittedName>
</protein>
<accession>A0A914VCW6</accession>